<evidence type="ECO:0000256" key="6">
    <source>
        <dbReference type="ARBA" id="ARBA00022801"/>
    </source>
</evidence>
<evidence type="ECO:0000256" key="11">
    <source>
        <dbReference type="SAM" id="SignalP"/>
    </source>
</evidence>
<sequence>MLLTQFFHLLVIGRLATAKSSSIEKTVDKVEFTKNNGCTKPFDFPAELGGPSKGIQIGNRKVRITLPKNYKQDVPAPLILAFHDKNMTASEMEEESQLSNSVLNPDSIVLYPESFENKWMSDEDANLKIDDKKFVGSVIDGLSDQLCIDPNRIYAAGLGVGAGVVHFLACDPLFSKRISAFAMTNPALYAGLLSPRGVKDLITLRWQTCKPSRIPIRILEIHSENNTVNHFRAVTTGERRRIPVVHWLVEWAMRNGCGSAAGNPYMEDPDEPMYLTDLEGGTIHEGAIHMGKLQRAYYKCYERSPEEIVAGFMQTFEKLDQGLDKDGEADKLESKDKGEEGTKEGTELSKKIAEKVKHNPEWDKPKKERGIVSIMHYFVKNNGHGWPRVSMKNGTTEQFGPGVAPLPTADAPIFDSTVEVLEWFRTHKLSDEARAPENPERDDEVLDKVVDELDEDEDAKSGTKTGETKGAKQEMADRIKDEL</sequence>
<dbReference type="EMBL" id="MU007083">
    <property type="protein sequence ID" value="KAF2423331.1"/>
    <property type="molecule type" value="Genomic_DNA"/>
</dbReference>
<accession>A0A9P4NIL0</accession>
<dbReference type="OrthoDB" id="424610at2759"/>
<evidence type="ECO:0000313" key="13">
    <source>
        <dbReference type="Proteomes" id="UP000800235"/>
    </source>
</evidence>
<dbReference type="AlphaFoldDB" id="A0A9P4NIL0"/>
<keyword evidence="5 11" id="KW-0732">Signal</keyword>
<keyword evidence="8" id="KW-0624">Polysaccharide degradation</keyword>
<feature type="chain" id="PRO_5040121396" description="feruloyl esterase" evidence="11">
    <location>
        <begin position="19"/>
        <end position="483"/>
    </location>
</feature>
<organism evidence="12 13">
    <name type="scientific">Tothia fuscella</name>
    <dbReference type="NCBI Taxonomy" id="1048955"/>
    <lineage>
        <taxon>Eukaryota</taxon>
        <taxon>Fungi</taxon>
        <taxon>Dikarya</taxon>
        <taxon>Ascomycota</taxon>
        <taxon>Pezizomycotina</taxon>
        <taxon>Dothideomycetes</taxon>
        <taxon>Pleosporomycetidae</taxon>
        <taxon>Venturiales</taxon>
        <taxon>Cylindrosympodiaceae</taxon>
        <taxon>Tothia</taxon>
    </lineage>
</organism>
<feature type="region of interest" description="Disordered" evidence="10">
    <location>
        <begin position="432"/>
        <end position="483"/>
    </location>
</feature>
<comment type="caution">
    <text evidence="12">The sequence shown here is derived from an EMBL/GenBank/DDBJ whole genome shotgun (WGS) entry which is preliminary data.</text>
</comment>
<keyword evidence="4" id="KW-0858">Xylan degradation</keyword>
<name>A0A9P4NIL0_9PEZI</name>
<dbReference type="PANTHER" id="PTHR38050">
    <property type="match status" value="1"/>
</dbReference>
<evidence type="ECO:0000256" key="7">
    <source>
        <dbReference type="ARBA" id="ARBA00023277"/>
    </source>
</evidence>
<keyword evidence="3" id="KW-0964">Secreted</keyword>
<feature type="signal peptide" evidence="11">
    <location>
        <begin position="1"/>
        <end position="18"/>
    </location>
</feature>
<protein>
    <recommendedName>
        <fullName evidence="2">feruloyl esterase</fullName>
        <ecNumber evidence="2">3.1.1.73</ecNumber>
    </recommendedName>
</protein>
<dbReference type="PANTHER" id="PTHR38050:SF2">
    <property type="entry name" value="FERULOYL ESTERASE C-RELATED"/>
    <property type="match status" value="1"/>
</dbReference>
<evidence type="ECO:0000256" key="9">
    <source>
        <dbReference type="ARBA" id="ARBA00034075"/>
    </source>
</evidence>
<keyword evidence="13" id="KW-1185">Reference proteome</keyword>
<feature type="compositionally biased region" description="Basic and acidic residues" evidence="10">
    <location>
        <begin position="466"/>
        <end position="483"/>
    </location>
</feature>
<evidence type="ECO:0000256" key="5">
    <source>
        <dbReference type="ARBA" id="ARBA00022729"/>
    </source>
</evidence>
<dbReference type="Gene3D" id="3.40.50.1820">
    <property type="entry name" value="alpha/beta hydrolase"/>
    <property type="match status" value="1"/>
</dbReference>
<reference evidence="12" key="1">
    <citation type="journal article" date="2020" name="Stud. Mycol.">
        <title>101 Dothideomycetes genomes: a test case for predicting lifestyles and emergence of pathogens.</title>
        <authorList>
            <person name="Haridas S."/>
            <person name="Albert R."/>
            <person name="Binder M."/>
            <person name="Bloem J."/>
            <person name="Labutti K."/>
            <person name="Salamov A."/>
            <person name="Andreopoulos B."/>
            <person name="Baker S."/>
            <person name="Barry K."/>
            <person name="Bills G."/>
            <person name="Bluhm B."/>
            <person name="Cannon C."/>
            <person name="Castanera R."/>
            <person name="Culley D."/>
            <person name="Daum C."/>
            <person name="Ezra D."/>
            <person name="Gonzalez J."/>
            <person name="Henrissat B."/>
            <person name="Kuo A."/>
            <person name="Liang C."/>
            <person name="Lipzen A."/>
            <person name="Lutzoni F."/>
            <person name="Magnuson J."/>
            <person name="Mondo S."/>
            <person name="Nolan M."/>
            <person name="Ohm R."/>
            <person name="Pangilinan J."/>
            <person name="Park H.-J."/>
            <person name="Ramirez L."/>
            <person name="Alfaro M."/>
            <person name="Sun H."/>
            <person name="Tritt A."/>
            <person name="Yoshinaga Y."/>
            <person name="Zwiers L.-H."/>
            <person name="Turgeon B."/>
            <person name="Goodwin S."/>
            <person name="Spatafora J."/>
            <person name="Crous P."/>
            <person name="Grigoriev I."/>
        </authorList>
    </citation>
    <scope>NUCLEOTIDE SEQUENCE</scope>
    <source>
        <strain evidence="12">CBS 130266</strain>
    </source>
</reference>
<dbReference type="InterPro" id="IPR043595">
    <property type="entry name" value="FaeB/C/D"/>
</dbReference>
<evidence type="ECO:0000256" key="1">
    <source>
        <dbReference type="ARBA" id="ARBA00004613"/>
    </source>
</evidence>
<dbReference type="GO" id="GO:0005576">
    <property type="term" value="C:extracellular region"/>
    <property type="evidence" value="ECO:0007669"/>
    <property type="project" value="UniProtKB-SubCell"/>
</dbReference>
<evidence type="ECO:0000256" key="3">
    <source>
        <dbReference type="ARBA" id="ARBA00022525"/>
    </source>
</evidence>
<keyword evidence="6" id="KW-0378">Hydrolase</keyword>
<comment type="catalytic activity">
    <reaction evidence="9">
        <text>feruloyl-polysaccharide + H2O = ferulate + polysaccharide.</text>
        <dbReference type="EC" id="3.1.1.73"/>
    </reaction>
</comment>
<dbReference type="GO" id="GO:0045493">
    <property type="term" value="P:xylan catabolic process"/>
    <property type="evidence" value="ECO:0007669"/>
    <property type="project" value="UniProtKB-KW"/>
</dbReference>
<evidence type="ECO:0000256" key="10">
    <source>
        <dbReference type="SAM" id="MobiDB-lite"/>
    </source>
</evidence>
<evidence type="ECO:0000256" key="8">
    <source>
        <dbReference type="ARBA" id="ARBA00023326"/>
    </source>
</evidence>
<dbReference type="GO" id="GO:0030600">
    <property type="term" value="F:feruloyl esterase activity"/>
    <property type="evidence" value="ECO:0007669"/>
    <property type="project" value="UniProtKB-EC"/>
</dbReference>
<evidence type="ECO:0000256" key="2">
    <source>
        <dbReference type="ARBA" id="ARBA00013091"/>
    </source>
</evidence>
<dbReference type="Proteomes" id="UP000800235">
    <property type="component" value="Unassembled WGS sequence"/>
</dbReference>
<comment type="subcellular location">
    <subcellularLocation>
        <location evidence="1">Secreted</location>
    </subcellularLocation>
</comment>
<dbReference type="EC" id="3.1.1.73" evidence="2"/>
<dbReference type="InterPro" id="IPR029058">
    <property type="entry name" value="AB_hydrolase_fold"/>
</dbReference>
<dbReference type="SUPFAM" id="SSF53474">
    <property type="entry name" value="alpha/beta-Hydrolases"/>
    <property type="match status" value="1"/>
</dbReference>
<evidence type="ECO:0000256" key="4">
    <source>
        <dbReference type="ARBA" id="ARBA00022651"/>
    </source>
</evidence>
<feature type="region of interest" description="Disordered" evidence="10">
    <location>
        <begin position="324"/>
        <end position="347"/>
    </location>
</feature>
<gene>
    <name evidence="12" type="ORF">EJ08DRAFT_652861</name>
</gene>
<proteinExistence type="predicted"/>
<keyword evidence="7" id="KW-0119">Carbohydrate metabolism</keyword>
<evidence type="ECO:0000313" key="12">
    <source>
        <dbReference type="EMBL" id="KAF2423331.1"/>
    </source>
</evidence>